<dbReference type="GO" id="GO:0009099">
    <property type="term" value="P:L-valine biosynthetic process"/>
    <property type="evidence" value="ECO:0007669"/>
    <property type="project" value="UniProtKB-UniPathway"/>
</dbReference>
<comment type="caution">
    <text evidence="19">The sequence shown here is derived from an EMBL/GenBank/DDBJ whole genome shotgun (WGS) entry which is preliminary data.</text>
</comment>
<evidence type="ECO:0000256" key="2">
    <source>
        <dbReference type="ARBA" id="ARBA00003109"/>
    </source>
</evidence>
<name>A0A081DF09_NONUL</name>
<comment type="catalytic activity">
    <reaction evidence="12 18">
        <text>L-valine + 2-oxoglutarate = 3-methyl-2-oxobutanoate + L-glutamate</text>
        <dbReference type="Rhea" id="RHEA:24813"/>
        <dbReference type="ChEBI" id="CHEBI:11851"/>
        <dbReference type="ChEBI" id="CHEBI:16810"/>
        <dbReference type="ChEBI" id="CHEBI:29985"/>
        <dbReference type="ChEBI" id="CHEBI:57762"/>
        <dbReference type="EC" id="2.6.1.42"/>
    </reaction>
</comment>
<evidence type="ECO:0000256" key="10">
    <source>
        <dbReference type="ARBA" id="ARBA00022898"/>
    </source>
</evidence>
<evidence type="ECO:0000256" key="1">
    <source>
        <dbReference type="ARBA" id="ARBA00001933"/>
    </source>
</evidence>
<dbReference type="UniPathway" id="UPA00047">
    <property type="reaction ID" value="UER00058"/>
</dbReference>
<evidence type="ECO:0000256" key="4">
    <source>
        <dbReference type="ARBA" id="ARBA00004931"/>
    </source>
</evidence>
<dbReference type="Pfam" id="PF01063">
    <property type="entry name" value="Aminotran_4"/>
    <property type="match status" value="1"/>
</dbReference>
<dbReference type="Proteomes" id="UP000028980">
    <property type="component" value="Unassembled WGS sequence"/>
</dbReference>
<keyword evidence="10 17" id="KW-0663">Pyridoxal phosphate</keyword>
<dbReference type="InterPro" id="IPR036038">
    <property type="entry name" value="Aminotransferase-like"/>
</dbReference>
<dbReference type="EC" id="2.6.1.42" evidence="18"/>
<evidence type="ECO:0000256" key="5">
    <source>
        <dbReference type="ARBA" id="ARBA00005072"/>
    </source>
</evidence>
<evidence type="ECO:0000256" key="12">
    <source>
        <dbReference type="ARBA" id="ARBA00048212"/>
    </source>
</evidence>
<gene>
    <name evidence="20" type="ORF">JCM19275_1681</name>
    <name evidence="19" type="ORF">JCM19296_3113</name>
</gene>
<dbReference type="GO" id="GO:0009097">
    <property type="term" value="P:isoleucine biosynthetic process"/>
    <property type="evidence" value="ECO:0007669"/>
    <property type="project" value="UniProtKB-UniPathway"/>
</dbReference>
<dbReference type="Gene3D" id="3.20.10.10">
    <property type="entry name" value="D-amino Acid Aminotransferase, subunit A, domain 2"/>
    <property type="match status" value="1"/>
</dbReference>
<comment type="pathway">
    <text evidence="5">Amino-acid biosynthesis; L-leucine biosynthesis; L-leucine from 3-methyl-2-oxobutanoate: step 4/4.</text>
</comment>
<comment type="pathway">
    <text evidence="4">Amino-acid biosynthesis; L-valine biosynthesis; L-valine from pyruvate: step 4/4.</text>
</comment>
<dbReference type="InterPro" id="IPR005786">
    <property type="entry name" value="B_amino_transII"/>
</dbReference>
<keyword evidence="11 18" id="KW-0100">Branched-chain amino acid biosynthesis</keyword>
<reference evidence="21 22" key="1">
    <citation type="journal article" date="2014" name="Genome Announc.">
        <title>Draft Genome Sequences of Marine Flavobacterium Nonlabens Strains NR17, NR24, NR27, NR32, NR33, and Ara13.</title>
        <authorList>
            <person name="Nakanishi M."/>
            <person name="Meirelles P."/>
            <person name="Suzuki R."/>
            <person name="Takatani N."/>
            <person name="Mino S."/>
            <person name="Suda W."/>
            <person name="Oshima K."/>
            <person name="Hattori M."/>
            <person name="Ohkuma M."/>
            <person name="Hosokawa M."/>
            <person name="Miyashita K."/>
            <person name="Thompson F.L."/>
            <person name="Niwa A."/>
            <person name="Sawabe T."/>
            <person name="Sawabe T."/>
        </authorList>
    </citation>
    <scope>NUCLEOTIDE SEQUENCE [LARGE SCALE GENOMIC DNA]</scope>
    <source>
        <strain evidence="20">JCM 19275</strain>
        <strain evidence="19">JCM 19296</strain>
        <strain evidence="22">JCM19275</strain>
        <strain evidence="21">JCM19296</strain>
    </source>
</reference>
<protein>
    <recommendedName>
        <fullName evidence="18">Branched-chain-amino-acid aminotransferase</fullName>
        <ecNumber evidence="18">2.6.1.42</ecNumber>
    </recommendedName>
</protein>
<sequence length="353" mass="39780">MTDAYEIVIDKIQESKLSHTDFDNLTFGKTFTDHMLECTWRDGKWETAVIKPYGPIMVEPSCKVFHYGQAIFEGMKAFKDDAGDVFLFRPEDNWIRFNESAKRLAMPEVPEEVFIEGLKTLVNLDKDWVRHGEGLSLYLRPFMIASENGVAAAPSTEYKFMIVMSPAFAYYKGDVRVIIASDYSRAADGGVGYAKAAGNYAASFYPNNLALAEGYQQIIWTDAASHEYLEEAGTMNIFVRIGDTLLTAPNNDRILNGVTRRSVLQLAKDAGLTIEERRISVKELNEAAQNGSLKEIFGSGTAAVIVPIKGYKHKDFKYELPILEDSYAEQFKTALKDIQYNRADDQHGWRVKI</sequence>
<evidence type="ECO:0000256" key="9">
    <source>
        <dbReference type="ARBA" id="ARBA00022679"/>
    </source>
</evidence>
<evidence type="ECO:0000256" key="14">
    <source>
        <dbReference type="ARBA" id="ARBA00049229"/>
    </source>
</evidence>
<dbReference type="UniPathway" id="UPA00049">
    <property type="reaction ID" value="UER00062"/>
</dbReference>
<dbReference type="UniPathway" id="UPA00048">
    <property type="reaction ID" value="UER00073"/>
</dbReference>
<dbReference type="PROSITE" id="PS00770">
    <property type="entry name" value="AA_TRANSFER_CLASS_4"/>
    <property type="match status" value="1"/>
</dbReference>
<dbReference type="PANTHER" id="PTHR11825:SF44">
    <property type="entry name" value="BRANCHED-CHAIN-AMINO-ACID AMINOTRANSFERASE"/>
    <property type="match status" value="1"/>
</dbReference>
<comment type="cofactor">
    <cofactor evidence="1 17">
        <name>pyridoxal 5'-phosphate</name>
        <dbReference type="ChEBI" id="CHEBI:597326"/>
    </cofactor>
</comment>
<dbReference type="InterPro" id="IPR043132">
    <property type="entry name" value="BCAT-like_C"/>
</dbReference>
<dbReference type="Proteomes" id="UP000029647">
    <property type="component" value="Unassembled WGS sequence"/>
</dbReference>
<dbReference type="InterPro" id="IPR033939">
    <property type="entry name" value="BCAT_family"/>
</dbReference>
<comment type="function">
    <text evidence="2">Acts on leucine, isoleucine and valine.</text>
</comment>
<keyword evidence="9 18" id="KW-0808">Transferase</keyword>
<evidence type="ECO:0000256" key="18">
    <source>
        <dbReference type="RuleBase" id="RU004517"/>
    </source>
</evidence>
<dbReference type="CDD" id="cd01557">
    <property type="entry name" value="BCAT_beta_family"/>
    <property type="match status" value="1"/>
</dbReference>
<evidence type="ECO:0000313" key="19">
    <source>
        <dbReference type="EMBL" id="GAK77505.1"/>
    </source>
</evidence>
<accession>A0A081DF09</accession>
<dbReference type="EMBL" id="BBNT01000006">
    <property type="protein sequence ID" value="GAL75798.1"/>
    <property type="molecule type" value="Genomic_DNA"/>
</dbReference>
<evidence type="ECO:0000256" key="16">
    <source>
        <dbReference type="RuleBase" id="RU004106"/>
    </source>
</evidence>
<dbReference type="SUPFAM" id="SSF56752">
    <property type="entry name" value="D-aminoacid aminotransferase-like PLP-dependent enzymes"/>
    <property type="match status" value="1"/>
</dbReference>
<dbReference type="RefSeq" id="WP_042271855.1">
    <property type="nucleotide sequence ID" value="NZ_CP138994.1"/>
</dbReference>
<dbReference type="NCBIfam" id="NF009897">
    <property type="entry name" value="PRK13357.1"/>
    <property type="match status" value="1"/>
</dbReference>
<evidence type="ECO:0000256" key="11">
    <source>
        <dbReference type="ARBA" id="ARBA00023304"/>
    </source>
</evidence>
<evidence type="ECO:0000313" key="21">
    <source>
        <dbReference type="Proteomes" id="UP000028980"/>
    </source>
</evidence>
<dbReference type="InterPro" id="IPR043131">
    <property type="entry name" value="BCAT-like_N"/>
</dbReference>
<evidence type="ECO:0000256" key="15">
    <source>
        <dbReference type="PIRSR" id="PIRSR006468-1"/>
    </source>
</evidence>
<feature type="modified residue" description="N6-(pyridoxal phosphate)lysine" evidence="15">
    <location>
        <position position="195"/>
    </location>
</feature>
<evidence type="ECO:0000256" key="17">
    <source>
        <dbReference type="RuleBase" id="RU004516"/>
    </source>
</evidence>
<evidence type="ECO:0000256" key="8">
    <source>
        <dbReference type="ARBA" id="ARBA00022605"/>
    </source>
</evidence>
<proteinExistence type="inferred from homology"/>
<dbReference type="InterPro" id="IPR001544">
    <property type="entry name" value="Aminotrans_IV"/>
</dbReference>
<keyword evidence="8 18" id="KW-0028">Amino-acid biosynthesis</keyword>
<dbReference type="PANTHER" id="PTHR11825">
    <property type="entry name" value="SUBGROUP IIII AMINOTRANSFERASE"/>
    <property type="match status" value="1"/>
</dbReference>
<evidence type="ECO:0000256" key="6">
    <source>
        <dbReference type="ARBA" id="ARBA00009320"/>
    </source>
</evidence>
<evidence type="ECO:0000313" key="22">
    <source>
        <dbReference type="Proteomes" id="UP000029647"/>
    </source>
</evidence>
<dbReference type="GO" id="GO:0009098">
    <property type="term" value="P:L-leucine biosynthetic process"/>
    <property type="evidence" value="ECO:0007669"/>
    <property type="project" value="UniProtKB-UniPathway"/>
</dbReference>
<dbReference type="Gene3D" id="3.30.470.10">
    <property type="match status" value="1"/>
</dbReference>
<dbReference type="InterPro" id="IPR018300">
    <property type="entry name" value="Aminotrans_IV_CS"/>
</dbReference>
<dbReference type="PIRSF" id="PIRSF006468">
    <property type="entry name" value="BCAT1"/>
    <property type="match status" value="1"/>
</dbReference>
<keyword evidence="7 18" id="KW-0032">Aminotransferase</keyword>
<evidence type="ECO:0000256" key="3">
    <source>
        <dbReference type="ARBA" id="ARBA00004824"/>
    </source>
</evidence>
<evidence type="ECO:0000256" key="7">
    <source>
        <dbReference type="ARBA" id="ARBA00022576"/>
    </source>
</evidence>
<comment type="catalytic activity">
    <reaction evidence="14 18">
        <text>L-leucine + 2-oxoglutarate = 4-methyl-2-oxopentanoate + L-glutamate</text>
        <dbReference type="Rhea" id="RHEA:18321"/>
        <dbReference type="ChEBI" id="CHEBI:16810"/>
        <dbReference type="ChEBI" id="CHEBI:17865"/>
        <dbReference type="ChEBI" id="CHEBI:29985"/>
        <dbReference type="ChEBI" id="CHEBI:57427"/>
        <dbReference type="EC" id="2.6.1.42"/>
    </reaction>
</comment>
<dbReference type="AlphaFoldDB" id="A0A081DF09"/>
<dbReference type="EMBL" id="BBLG01000010">
    <property type="protein sequence ID" value="GAK77505.1"/>
    <property type="molecule type" value="Genomic_DNA"/>
</dbReference>
<organism evidence="19 21">
    <name type="scientific">Nonlabens ulvanivorans</name>
    <name type="common">Persicivirga ulvanivorans</name>
    <dbReference type="NCBI Taxonomy" id="906888"/>
    <lineage>
        <taxon>Bacteria</taxon>
        <taxon>Pseudomonadati</taxon>
        <taxon>Bacteroidota</taxon>
        <taxon>Flavobacteriia</taxon>
        <taxon>Flavobacteriales</taxon>
        <taxon>Flavobacteriaceae</taxon>
        <taxon>Nonlabens</taxon>
    </lineage>
</organism>
<dbReference type="NCBIfam" id="TIGR01123">
    <property type="entry name" value="ilvE_II"/>
    <property type="match status" value="1"/>
</dbReference>
<comment type="pathway">
    <text evidence="3">Amino-acid biosynthesis; L-isoleucine biosynthesis; L-isoleucine from 2-oxobutanoate: step 4/4.</text>
</comment>
<evidence type="ECO:0000313" key="20">
    <source>
        <dbReference type="EMBL" id="GAL75798.1"/>
    </source>
</evidence>
<dbReference type="GO" id="GO:0004084">
    <property type="term" value="F:branched-chain-amino-acid transaminase activity"/>
    <property type="evidence" value="ECO:0007669"/>
    <property type="project" value="UniProtKB-EC"/>
</dbReference>
<comment type="similarity">
    <text evidence="6 16">Belongs to the class-IV pyridoxal-phosphate-dependent aminotransferase family.</text>
</comment>
<comment type="catalytic activity">
    <reaction evidence="13 18">
        <text>L-isoleucine + 2-oxoglutarate = (S)-3-methyl-2-oxopentanoate + L-glutamate</text>
        <dbReference type="Rhea" id="RHEA:24801"/>
        <dbReference type="ChEBI" id="CHEBI:16810"/>
        <dbReference type="ChEBI" id="CHEBI:29985"/>
        <dbReference type="ChEBI" id="CHEBI:35146"/>
        <dbReference type="ChEBI" id="CHEBI:58045"/>
        <dbReference type="EC" id="2.6.1.42"/>
    </reaction>
</comment>
<evidence type="ECO:0000256" key="13">
    <source>
        <dbReference type="ARBA" id="ARBA00048798"/>
    </source>
</evidence>